<dbReference type="FunFam" id="1.10.10.10:FF:000001">
    <property type="entry name" value="LysR family transcriptional regulator"/>
    <property type="match status" value="1"/>
</dbReference>
<evidence type="ECO:0000256" key="3">
    <source>
        <dbReference type="ARBA" id="ARBA00023125"/>
    </source>
</evidence>
<keyword evidence="4" id="KW-0804">Transcription</keyword>
<dbReference type="GO" id="GO:0003677">
    <property type="term" value="F:DNA binding"/>
    <property type="evidence" value="ECO:0007669"/>
    <property type="project" value="UniProtKB-KW"/>
</dbReference>
<accession>A0A3A5KJC9</accession>
<evidence type="ECO:0000256" key="1">
    <source>
        <dbReference type="ARBA" id="ARBA00009437"/>
    </source>
</evidence>
<dbReference type="Gene3D" id="1.10.10.10">
    <property type="entry name" value="Winged helix-like DNA-binding domain superfamily/Winged helix DNA-binding domain"/>
    <property type="match status" value="1"/>
</dbReference>
<evidence type="ECO:0000256" key="2">
    <source>
        <dbReference type="ARBA" id="ARBA00023015"/>
    </source>
</evidence>
<dbReference type="AlphaFoldDB" id="A0A3A5KJC9"/>
<dbReference type="Gene3D" id="3.40.190.10">
    <property type="entry name" value="Periplasmic binding protein-like II"/>
    <property type="match status" value="2"/>
</dbReference>
<dbReference type="PROSITE" id="PS50931">
    <property type="entry name" value="HTH_LYSR"/>
    <property type="match status" value="1"/>
</dbReference>
<dbReference type="InterPro" id="IPR036388">
    <property type="entry name" value="WH-like_DNA-bd_sf"/>
</dbReference>
<keyword evidence="3" id="KW-0238">DNA-binding</keyword>
<dbReference type="OrthoDB" id="9811588at2"/>
<dbReference type="EMBL" id="QZWZ01000025">
    <property type="protein sequence ID" value="RJT32674.1"/>
    <property type="molecule type" value="Genomic_DNA"/>
</dbReference>
<dbReference type="GO" id="GO:0003700">
    <property type="term" value="F:DNA-binding transcription factor activity"/>
    <property type="evidence" value="ECO:0007669"/>
    <property type="project" value="InterPro"/>
</dbReference>
<dbReference type="InterPro" id="IPR036390">
    <property type="entry name" value="WH_DNA-bd_sf"/>
</dbReference>
<comment type="similarity">
    <text evidence="1">Belongs to the LysR transcriptional regulatory family.</text>
</comment>
<evidence type="ECO:0000313" key="6">
    <source>
        <dbReference type="EMBL" id="RJT32674.1"/>
    </source>
</evidence>
<dbReference type="GO" id="GO:0032993">
    <property type="term" value="C:protein-DNA complex"/>
    <property type="evidence" value="ECO:0007669"/>
    <property type="project" value="TreeGrafter"/>
</dbReference>
<dbReference type="Pfam" id="PF00126">
    <property type="entry name" value="HTH_1"/>
    <property type="match status" value="1"/>
</dbReference>
<dbReference type="Proteomes" id="UP000272706">
    <property type="component" value="Unassembled WGS sequence"/>
</dbReference>
<dbReference type="InterPro" id="IPR000847">
    <property type="entry name" value="LysR_HTH_N"/>
</dbReference>
<evidence type="ECO:0000313" key="7">
    <source>
        <dbReference type="Proteomes" id="UP000272706"/>
    </source>
</evidence>
<gene>
    <name evidence="6" type="ORF">D3227_26125</name>
</gene>
<organism evidence="6 7">
    <name type="scientific">Mesorhizobium waimense</name>
    <dbReference type="NCBI Taxonomy" id="1300307"/>
    <lineage>
        <taxon>Bacteria</taxon>
        <taxon>Pseudomonadati</taxon>
        <taxon>Pseudomonadota</taxon>
        <taxon>Alphaproteobacteria</taxon>
        <taxon>Hyphomicrobiales</taxon>
        <taxon>Phyllobacteriaceae</taxon>
        <taxon>Mesorhizobium</taxon>
    </lineage>
</organism>
<dbReference type="SUPFAM" id="SSF53850">
    <property type="entry name" value="Periplasmic binding protein-like II"/>
    <property type="match status" value="1"/>
</dbReference>
<evidence type="ECO:0000256" key="4">
    <source>
        <dbReference type="ARBA" id="ARBA00023163"/>
    </source>
</evidence>
<sequence>MELRHLRYFVALAEELSFTVAAARMNISQPPLSQQIKDLEREVGTVLFERTSRRVKLTPAGISFLVNARTILSGVEHAAKDARDIGAGQVSVINVGTTGSVLLGPLAELIAIFGKRYRDVVMRIHEMGPQAQQAALLARRIDVSFIRRPPHEPDLITQLAWHENVGVVLPAAHRLAAYDQLPLSALKNESLVFLRLSDSRFARYLRDCCIEAGFTPQISHEVVESYSLTSLVAAGLGIALVPECVQKLSRPGVVYRPLEAPAPSADVQIMYRPDRSEAIERLIGLAGEVLNPGPPPREIASQ</sequence>
<protein>
    <submittedName>
        <fullName evidence="6">LysR family transcriptional regulator</fullName>
    </submittedName>
</protein>
<keyword evidence="2" id="KW-0805">Transcription regulation</keyword>
<name>A0A3A5KJC9_9HYPH</name>
<dbReference type="PANTHER" id="PTHR30346:SF0">
    <property type="entry name" value="HCA OPERON TRANSCRIPTIONAL ACTIVATOR HCAR"/>
    <property type="match status" value="1"/>
</dbReference>
<dbReference type="SUPFAM" id="SSF46785">
    <property type="entry name" value="Winged helix' DNA-binding domain"/>
    <property type="match status" value="1"/>
</dbReference>
<dbReference type="Pfam" id="PF03466">
    <property type="entry name" value="LysR_substrate"/>
    <property type="match status" value="1"/>
</dbReference>
<evidence type="ECO:0000259" key="5">
    <source>
        <dbReference type="PROSITE" id="PS50931"/>
    </source>
</evidence>
<feature type="domain" description="HTH lysR-type" evidence="5">
    <location>
        <begin position="1"/>
        <end position="58"/>
    </location>
</feature>
<keyword evidence="7" id="KW-1185">Reference proteome</keyword>
<dbReference type="PRINTS" id="PR00039">
    <property type="entry name" value="HTHLYSR"/>
</dbReference>
<dbReference type="InterPro" id="IPR005119">
    <property type="entry name" value="LysR_subst-bd"/>
</dbReference>
<reference evidence="6 7" key="1">
    <citation type="submission" date="2018-09" db="EMBL/GenBank/DDBJ databases">
        <title>Mesorhizobium carmichaelinearum sp. nov. isolated from Carmichaelinea spp. root nodules in New Zealand.</title>
        <authorList>
            <person name="De Meyer S.E."/>
        </authorList>
    </citation>
    <scope>NUCLEOTIDE SEQUENCE [LARGE SCALE GENOMIC DNA]</scope>
    <source>
        <strain evidence="6 7">ICMP19557</strain>
    </source>
</reference>
<comment type="caution">
    <text evidence="6">The sequence shown here is derived from an EMBL/GenBank/DDBJ whole genome shotgun (WGS) entry which is preliminary data.</text>
</comment>
<proteinExistence type="inferred from homology"/>
<dbReference type="RefSeq" id="WP_120017160.1">
    <property type="nucleotide sequence ID" value="NZ_QZWZ01000025.1"/>
</dbReference>
<dbReference type="PANTHER" id="PTHR30346">
    <property type="entry name" value="TRANSCRIPTIONAL DUAL REGULATOR HCAR-RELATED"/>
    <property type="match status" value="1"/>
</dbReference>